<gene>
    <name evidence="8" type="primary">nqrA</name>
    <name evidence="12" type="ORF">FHS56_000579</name>
</gene>
<accession>A0A846MNG2</accession>
<keyword evidence="3 8" id="KW-0520">NAD</keyword>
<evidence type="ECO:0000259" key="11">
    <source>
        <dbReference type="Pfam" id="PF24836"/>
    </source>
</evidence>
<comment type="function">
    <text evidence="8">NQR complex catalyzes the reduction of ubiquinone-1 to ubiquinol by two successive reactions, coupled with the transport of Na(+) ions from the cytoplasm to the periplasm. NqrA to NqrE are probably involved in the second step, the conversion of ubisemiquinone to ubiquinol.</text>
</comment>
<evidence type="ECO:0000313" key="13">
    <source>
        <dbReference type="Proteomes" id="UP000537126"/>
    </source>
</evidence>
<keyword evidence="4 8" id="KW-0915">Sodium</keyword>
<evidence type="ECO:0000313" key="12">
    <source>
        <dbReference type="EMBL" id="NIK73093.1"/>
    </source>
</evidence>
<keyword evidence="13" id="KW-1185">Reference proteome</keyword>
<evidence type="ECO:0000259" key="10">
    <source>
        <dbReference type="Pfam" id="PF11973"/>
    </source>
</evidence>
<dbReference type="Pfam" id="PF05896">
    <property type="entry name" value="NQRA_N"/>
    <property type="match status" value="1"/>
</dbReference>
<evidence type="ECO:0000256" key="4">
    <source>
        <dbReference type="ARBA" id="ARBA00023053"/>
    </source>
</evidence>
<evidence type="ECO:0000256" key="6">
    <source>
        <dbReference type="ARBA" id="ARBA00023075"/>
    </source>
</evidence>
<dbReference type="NCBIfam" id="NF003761">
    <property type="entry name" value="PRK05352.1-4"/>
    <property type="match status" value="1"/>
</dbReference>
<dbReference type="InterPro" id="IPR008703">
    <property type="entry name" value="NqrA"/>
</dbReference>
<sequence>MSKTIKLKQGFDIRLKGKASENLVQDISASVYALKPTDFHHITRPKVLVKEGDRVKAGTPIFFDKQNPSVMLAAPVSGEVIEVKRGERRFPLEIKILADKTLEYEQHPTYNLEQISKLSRQEVTDLMTKSGVWANIIERPFGLIAHPEHTPKAIFISGFDTSPLAPDYDLLLRGEEVALQAGIEALRKLTDGKVYLSLSAKKPSKVLEGLQGVEINYFEGKHPAGNVGVHIHHLAPLTKGEYVWTVHPYGVAQIGKLFLKGIYDATTIFALTGPEVASPQYYKTYRGAQLRPFLKDNLTRDEHELRIISGNVLTGEKVNIDGFLGFYHHQVTVIPEGNYYDFMGWILPISKTSTSLSFHKGLGMLSALFPKKEYVLDTNYHGEERPFVQTGIYEKVLPMDIYVEFLLKACLANDLDNMEALGIYEVIEEDIALCEFIDPSKQKMQKTLRDGIETLLNS</sequence>
<keyword evidence="1 8" id="KW-0813">Transport</keyword>
<evidence type="ECO:0000256" key="7">
    <source>
        <dbReference type="ARBA" id="ARBA00023201"/>
    </source>
</evidence>
<dbReference type="InterPro" id="IPR022615">
    <property type="entry name" value="NqrA_C_domain"/>
</dbReference>
<dbReference type="HAMAP" id="MF_00425">
    <property type="entry name" value="NqrA"/>
    <property type="match status" value="1"/>
</dbReference>
<dbReference type="Proteomes" id="UP000537126">
    <property type="component" value="Unassembled WGS sequence"/>
</dbReference>
<dbReference type="NCBIfam" id="TIGR01936">
    <property type="entry name" value="nqrA"/>
    <property type="match status" value="1"/>
</dbReference>
<comment type="catalytic activity">
    <reaction evidence="8">
        <text>a ubiquinone + n Na(+)(in) + NADH + H(+) = a ubiquinol + n Na(+)(out) + NAD(+)</text>
        <dbReference type="Rhea" id="RHEA:47748"/>
        <dbReference type="Rhea" id="RHEA-COMP:9565"/>
        <dbReference type="Rhea" id="RHEA-COMP:9566"/>
        <dbReference type="ChEBI" id="CHEBI:15378"/>
        <dbReference type="ChEBI" id="CHEBI:16389"/>
        <dbReference type="ChEBI" id="CHEBI:17976"/>
        <dbReference type="ChEBI" id="CHEBI:29101"/>
        <dbReference type="ChEBI" id="CHEBI:57540"/>
        <dbReference type="ChEBI" id="CHEBI:57945"/>
        <dbReference type="EC" id="7.2.1.1"/>
    </reaction>
</comment>
<comment type="similarity">
    <text evidence="8">Belongs to the NqrA family.</text>
</comment>
<keyword evidence="7 8" id="KW-0739">Sodium transport</keyword>
<dbReference type="PANTHER" id="PTHR37839:SF1">
    <property type="entry name" value="NA(+)-TRANSLOCATING NADH-QUINONE REDUCTASE SUBUNIT A"/>
    <property type="match status" value="1"/>
</dbReference>
<evidence type="ECO:0000256" key="3">
    <source>
        <dbReference type="ARBA" id="ARBA00023027"/>
    </source>
</evidence>
<proteinExistence type="inferred from homology"/>
<feature type="domain" description="Na(+)-translocating NADH-quinone reductase subunit A C-terminal" evidence="10">
    <location>
        <begin position="270"/>
        <end position="318"/>
    </location>
</feature>
<keyword evidence="6 8" id="KW-0830">Ubiquinone</keyword>
<keyword evidence="5 8" id="KW-0406">Ion transport</keyword>
<evidence type="ECO:0000256" key="1">
    <source>
        <dbReference type="ARBA" id="ARBA00022448"/>
    </source>
</evidence>
<evidence type="ECO:0000256" key="2">
    <source>
        <dbReference type="ARBA" id="ARBA00022967"/>
    </source>
</evidence>
<dbReference type="Pfam" id="PF11973">
    <property type="entry name" value="NQRA_SLBB"/>
    <property type="match status" value="1"/>
</dbReference>
<name>A0A846MNG2_9BACT</name>
<dbReference type="InterPro" id="IPR056147">
    <property type="entry name" value="NQRA_N"/>
</dbReference>
<dbReference type="AlphaFoldDB" id="A0A846MNG2"/>
<evidence type="ECO:0000259" key="9">
    <source>
        <dbReference type="Pfam" id="PF05896"/>
    </source>
</evidence>
<evidence type="ECO:0000256" key="5">
    <source>
        <dbReference type="ARBA" id="ARBA00023065"/>
    </source>
</evidence>
<dbReference type="PANTHER" id="PTHR37839">
    <property type="entry name" value="NA(+)-TRANSLOCATING NADH-QUINONE REDUCTASE SUBUNIT A"/>
    <property type="match status" value="1"/>
</dbReference>
<dbReference type="RefSeq" id="WP_166918369.1">
    <property type="nucleotide sequence ID" value="NZ_JAASRN010000001.1"/>
</dbReference>
<dbReference type="EMBL" id="JAASRN010000001">
    <property type="protein sequence ID" value="NIK73093.1"/>
    <property type="molecule type" value="Genomic_DNA"/>
</dbReference>
<dbReference type="EC" id="7.2.1.1" evidence="8"/>
<comment type="caution">
    <text evidence="12">The sequence shown here is derived from an EMBL/GenBank/DDBJ whole genome shotgun (WGS) entry which is preliminary data.</text>
</comment>
<feature type="domain" description="NqrA second alpha/beta" evidence="11">
    <location>
        <begin position="118"/>
        <end position="261"/>
    </location>
</feature>
<dbReference type="InterPro" id="IPR056148">
    <property type="entry name" value="NQRA_2nd"/>
</dbReference>
<dbReference type="GO" id="GO:0016655">
    <property type="term" value="F:oxidoreductase activity, acting on NAD(P)H, quinone or similar compound as acceptor"/>
    <property type="evidence" value="ECO:0007669"/>
    <property type="project" value="UniProtKB-UniRule"/>
</dbReference>
<organism evidence="12 13">
    <name type="scientific">Thermonema lapsum</name>
    <dbReference type="NCBI Taxonomy" id="28195"/>
    <lineage>
        <taxon>Bacteria</taxon>
        <taxon>Pseudomonadati</taxon>
        <taxon>Bacteroidota</taxon>
        <taxon>Cytophagia</taxon>
        <taxon>Cytophagales</taxon>
        <taxon>Thermonemataceae</taxon>
        <taxon>Thermonema</taxon>
    </lineage>
</organism>
<keyword evidence="12" id="KW-0560">Oxidoreductase</keyword>
<feature type="domain" description="NqrA N-terminal barrel-sandwich hybrid" evidence="9">
    <location>
        <begin position="5"/>
        <end position="98"/>
    </location>
</feature>
<protein>
    <recommendedName>
        <fullName evidence="8">Na(+)-translocating NADH-quinone reductase subunit A</fullName>
        <shortName evidence="8">Na(+)-NQR subunit A</shortName>
        <shortName evidence="8">Na(+)-translocating NQR subunit A</shortName>
        <ecNumber evidence="8">7.2.1.1</ecNumber>
    </recommendedName>
    <alternativeName>
        <fullName evidence="8">NQR complex subunit A</fullName>
    </alternativeName>
    <alternativeName>
        <fullName evidence="8">NQR-1 subunit A</fullName>
    </alternativeName>
</protein>
<reference evidence="12 13" key="1">
    <citation type="submission" date="2020-03" db="EMBL/GenBank/DDBJ databases">
        <title>Genomic Encyclopedia of Type Strains, Phase IV (KMG-IV): sequencing the most valuable type-strain genomes for metagenomic binning, comparative biology and taxonomic classification.</title>
        <authorList>
            <person name="Goeker M."/>
        </authorList>
    </citation>
    <scope>NUCLEOTIDE SEQUENCE [LARGE SCALE GENOMIC DNA]</scope>
    <source>
        <strain evidence="12 13">DSM 5718</strain>
    </source>
</reference>
<evidence type="ECO:0000256" key="8">
    <source>
        <dbReference type="HAMAP-Rule" id="MF_00425"/>
    </source>
</evidence>
<keyword evidence="2 8" id="KW-1278">Translocase</keyword>
<dbReference type="GO" id="GO:0006814">
    <property type="term" value="P:sodium ion transport"/>
    <property type="evidence" value="ECO:0007669"/>
    <property type="project" value="UniProtKB-UniRule"/>
</dbReference>
<dbReference type="Pfam" id="PF24836">
    <property type="entry name" value="NQRA_2nd"/>
    <property type="match status" value="1"/>
</dbReference>
<comment type="subunit">
    <text evidence="8">Composed of six subunits; NqrA, NqrB, NqrC, NqrD, NqrE and NqrF.</text>
</comment>